<evidence type="ECO:0000313" key="3">
    <source>
        <dbReference type="EMBL" id="NMN95448.1"/>
    </source>
</evidence>
<feature type="domain" description="AB hydrolase-1" evidence="2">
    <location>
        <begin position="27"/>
        <end position="275"/>
    </location>
</feature>
<dbReference type="PANTHER" id="PTHR43329">
    <property type="entry name" value="EPOXIDE HYDROLASE"/>
    <property type="match status" value="1"/>
</dbReference>
<proteinExistence type="predicted"/>
<dbReference type="SUPFAM" id="SSF53474">
    <property type="entry name" value="alpha/beta-Hydrolases"/>
    <property type="match status" value="1"/>
</dbReference>
<reference evidence="3 4" key="2">
    <citation type="submission" date="2020-06" db="EMBL/GenBank/DDBJ databases">
        <title>Antribacter stalactiti gen. nov., sp. nov., a new member of the family Nacardiaceae isolated from a cave.</title>
        <authorList>
            <person name="Kim I.S."/>
        </authorList>
    </citation>
    <scope>NUCLEOTIDE SEQUENCE [LARGE SCALE GENOMIC DNA]</scope>
    <source>
        <strain evidence="3 4">YC2-7</strain>
    </source>
</reference>
<dbReference type="GO" id="GO:0016787">
    <property type="term" value="F:hydrolase activity"/>
    <property type="evidence" value="ECO:0007669"/>
    <property type="project" value="UniProtKB-KW"/>
</dbReference>
<accession>A0A848KD12</accession>
<sequence>MTSASTRVESTDGVSLAVFESGDPAKPTVVAVHGYPDTHTLWDRVVELLEDEFHVVTYDVRGVGESDKPVGRGNYVIEQLLDDLAAILDAVAPDQKVHLLAHDWGSIQCWDAVIAPEFTDRIASFTSISGVSLDHAGVWLRTARQRPRAVVQQMLESYYTAFFQLPGLPEFAARSGAIDAVAKFVGRFGRGTGSGGPASERTEEDMINGLELYRANMPVRLSNPVPRKTDIPVQVIAPGSDLLVSPALQTQAPEPFVSDLRISEIEGGHWVVADRPDLIAELTRAFIADLPS</sequence>
<name>A0A848KD12_9NOCA</name>
<organism evidence="3 4">
    <name type="scientific">Antrihabitans stalactiti</name>
    <dbReference type="NCBI Taxonomy" id="2584121"/>
    <lineage>
        <taxon>Bacteria</taxon>
        <taxon>Bacillati</taxon>
        <taxon>Actinomycetota</taxon>
        <taxon>Actinomycetes</taxon>
        <taxon>Mycobacteriales</taxon>
        <taxon>Nocardiaceae</taxon>
        <taxon>Antrihabitans</taxon>
    </lineage>
</organism>
<dbReference type="RefSeq" id="WP_169586340.1">
    <property type="nucleotide sequence ID" value="NZ_VCQU01000003.1"/>
</dbReference>
<evidence type="ECO:0000259" key="2">
    <source>
        <dbReference type="Pfam" id="PF00561"/>
    </source>
</evidence>
<dbReference type="InterPro" id="IPR029058">
    <property type="entry name" value="AB_hydrolase_fold"/>
</dbReference>
<dbReference type="PRINTS" id="PR00412">
    <property type="entry name" value="EPOXHYDRLASE"/>
</dbReference>
<dbReference type="InterPro" id="IPR000639">
    <property type="entry name" value="Epox_hydrolase-like"/>
</dbReference>
<dbReference type="InterPro" id="IPR000073">
    <property type="entry name" value="AB_hydrolase_1"/>
</dbReference>
<evidence type="ECO:0000256" key="1">
    <source>
        <dbReference type="ARBA" id="ARBA00022801"/>
    </source>
</evidence>
<evidence type="ECO:0000313" key="4">
    <source>
        <dbReference type="Proteomes" id="UP000535543"/>
    </source>
</evidence>
<dbReference type="Proteomes" id="UP000535543">
    <property type="component" value="Unassembled WGS sequence"/>
</dbReference>
<keyword evidence="1 3" id="KW-0378">Hydrolase</keyword>
<gene>
    <name evidence="3" type="ORF">FGL95_10440</name>
</gene>
<comment type="caution">
    <text evidence="3">The sequence shown here is derived from an EMBL/GenBank/DDBJ whole genome shotgun (WGS) entry which is preliminary data.</text>
</comment>
<protein>
    <submittedName>
        <fullName evidence="3">Alpha/beta fold hydrolase</fullName>
    </submittedName>
</protein>
<keyword evidence="4" id="KW-1185">Reference proteome</keyword>
<dbReference type="Gene3D" id="3.40.50.1820">
    <property type="entry name" value="alpha/beta hydrolase"/>
    <property type="match status" value="1"/>
</dbReference>
<dbReference type="Pfam" id="PF00561">
    <property type="entry name" value="Abhydrolase_1"/>
    <property type="match status" value="1"/>
</dbReference>
<dbReference type="EMBL" id="VCQU01000003">
    <property type="protein sequence ID" value="NMN95448.1"/>
    <property type="molecule type" value="Genomic_DNA"/>
</dbReference>
<reference evidence="3 4" key="1">
    <citation type="submission" date="2019-05" db="EMBL/GenBank/DDBJ databases">
        <authorList>
            <person name="Lee S.D."/>
        </authorList>
    </citation>
    <scope>NUCLEOTIDE SEQUENCE [LARGE SCALE GENOMIC DNA]</scope>
    <source>
        <strain evidence="3 4">YC2-7</strain>
    </source>
</reference>
<dbReference type="AlphaFoldDB" id="A0A848KD12"/>